<feature type="transmembrane region" description="Helical" evidence="7">
    <location>
        <begin position="144"/>
        <end position="168"/>
    </location>
</feature>
<feature type="transmembrane region" description="Helical" evidence="7">
    <location>
        <begin position="341"/>
        <end position="358"/>
    </location>
</feature>
<dbReference type="PIRSF" id="PIRSF006066">
    <property type="entry name" value="HI0050"/>
    <property type="match status" value="1"/>
</dbReference>
<comment type="similarity">
    <text evidence="7">Belongs to the TRAP transporter large permease family.</text>
</comment>
<evidence type="ECO:0000256" key="6">
    <source>
        <dbReference type="ARBA" id="ARBA00023136"/>
    </source>
</evidence>
<feature type="transmembrane region" description="Helical" evidence="7">
    <location>
        <begin position="7"/>
        <end position="33"/>
    </location>
</feature>
<feature type="transmembrane region" description="Helical" evidence="7">
    <location>
        <begin position="400"/>
        <end position="421"/>
    </location>
</feature>
<comment type="subcellular location">
    <subcellularLocation>
        <location evidence="1 7">Cell inner membrane</location>
        <topology evidence="1 7">Multi-pass membrane protein</topology>
    </subcellularLocation>
</comment>
<accession>A0A1K0JXT4</accession>
<comment type="function">
    <text evidence="7">Part of the tripartite ATP-independent periplasmic (TRAP) transport system.</text>
</comment>
<feature type="transmembrane region" description="Helical" evidence="7">
    <location>
        <begin position="279"/>
        <end position="300"/>
    </location>
</feature>
<evidence type="ECO:0000256" key="4">
    <source>
        <dbReference type="ARBA" id="ARBA00022692"/>
    </source>
</evidence>
<feature type="transmembrane region" description="Helical" evidence="7">
    <location>
        <begin position="87"/>
        <end position="113"/>
    </location>
</feature>
<sequence>MTFVAITLFVVFIGLMLLGVPIGVSLGLGGLVAIGLSNLDTQMFGLLAVPQNFYAGLAKYPLLAIPMFVLVGSIFDRSGVAQRLVTFAIAIVGRGPGMLPLVAILVAMFLGGISGSGPANAAAVGGVMIAAMSRAGYPGSYSAAVVGAAAATDILIPPSVALIIYSVLVPGASVPALFAAGMIPGILAGVALIVPAVWLARKHNMGAIEAALPRPPFWKSLREAAWGLVAPFLILGGMRAGWFTPTEAAVVAVVYGLFVGMVVYRSIGMRDLFTIFQEAAETSAVILLVVALAGIFAYALSTLGVIDPLAHAIANSGLGEYGVLALIVLLLMTVGMFLDGISIFLIFVPLLLPIVNAFHWNPVWFGVVLTLKVALGQFTPPLAVNLMVSCRIARVRMEETVPWVIWMLLAMFIAMLMVLAYPPLATWLPEYLGY</sequence>
<keyword evidence="5 7" id="KW-1133">Transmembrane helix</keyword>
<dbReference type="RefSeq" id="WP_010813114.1">
    <property type="nucleotide sequence ID" value="NZ_CP066018.1"/>
</dbReference>
<organism evidence="8">
    <name type="scientific">Cupriavidus necator</name>
    <name type="common">Alcaligenes eutrophus</name>
    <name type="synonym">Ralstonia eutropha</name>
    <dbReference type="NCBI Taxonomy" id="106590"/>
    <lineage>
        <taxon>Bacteria</taxon>
        <taxon>Pseudomonadati</taxon>
        <taxon>Pseudomonadota</taxon>
        <taxon>Betaproteobacteria</taxon>
        <taxon>Burkholderiales</taxon>
        <taxon>Burkholderiaceae</taxon>
        <taxon>Cupriavidus</taxon>
    </lineage>
</organism>
<keyword evidence="3 7" id="KW-0997">Cell inner membrane</keyword>
<feature type="transmembrane region" description="Helical" evidence="7">
    <location>
        <begin position="248"/>
        <end position="267"/>
    </location>
</feature>
<evidence type="ECO:0000256" key="5">
    <source>
        <dbReference type="ARBA" id="ARBA00022989"/>
    </source>
</evidence>
<dbReference type="NCBIfam" id="TIGR00786">
    <property type="entry name" value="dctM"/>
    <property type="match status" value="1"/>
</dbReference>
<comment type="subunit">
    <text evidence="7">The complex comprises the extracytoplasmic solute receptor protein and the two transmembrane proteins.</text>
</comment>
<dbReference type="GO" id="GO:0022857">
    <property type="term" value="F:transmembrane transporter activity"/>
    <property type="evidence" value="ECO:0007669"/>
    <property type="project" value="UniProtKB-UniRule"/>
</dbReference>
<feature type="transmembrane region" description="Helical" evidence="7">
    <location>
        <begin position="174"/>
        <end position="200"/>
    </location>
</feature>
<feature type="transmembrane region" description="Helical" evidence="7">
    <location>
        <begin position="312"/>
        <end position="334"/>
    </location>
</feature>
<dbReference type="AlphaFoldDB" id="A0A1K0JXT4"/>
<protein>
    <recommendedName>
        <fullName evidence="7">TRAP transporter large permease protein</fullName>
    </recommendedName>
</protein>
<evidence type="ECO:0000256" key="2">
    <source>
        <dbReference type="ARBA" id="ARBA00022475"/>
    </source>
</evidence>
<dbReference type="PANTHER" id="PTHR33362">
    <property type="entry name" value="SIALIC ACID TRAP TRANSPORTER PERMEASE PROTEIN SIAT-RELATED"/>
    <property type="match status" value="1"/>
</dbReference>
<evidence type="ECO:0000313" key="8">
    <source>
        <dbReference type="EMBL" id="SCU97507.1"/>
    </source>
</evidence>
<feature type="transmembrane region" description="Helical" evidence="7">
    <location>
        <begin position="53"/>
        <end position="75"/>
    </location>
</feature>
<dbReference type="Pfam" id="PF06808">
    <property type="entry name" value="DctM"/>
    <property type="match status" value="1"/>
</dbReference>
<keyword evidence="6 7" id="KW-0472">Membrane</keyword>
<keyword evidence="2" id="KW-1003">Cell membrane</keyword>
<keyword evidence="7" id="KW-0813">Transport</keyword>
<dbReference type="InterPro" id="IPR010656">
    <property type="entry name" value="DctM"/>
</dbReference>
<reference evidence="8" key="1">
    <citation type="submission" date="2016-09" db="EMBL/GenBank/DDBJ databases">
        <authorList>
            <person name="Capua I."/>
            <person name="De Benedictis P."/>
            <person name="Joannis T."/>
            <person name="Lombin L.H."/>
            <person name="Cattoli G."/>
        </authorList>
    </citation>
    <scope>NUCLEOTIDE SEQUENCE</scope>
    <source>
        <strain evidence="8">B9</strain>
    </source>
</reference>
<dbReference type="InterPro" id="IPR004681">
    <property type="entry name" value="TRAP_DctM"/>
</dbReference>
<name>A0A1K0JXT4_CUPNE</name>
<proteinExistence type="inferred from homology"/>
<keyword evidence="4 7" id="KW-0812">Transmembrane</keyword>
<gene>
    <name evidence="8" type="ORF">CNECB9_5430047</name>
</gene>
<feature type="transmembrane region" description="Helical" evidence="7">
    <location>
        <begin position="119"/>
        <end position="137"/>
    </location>
</feature>
<dbReference type="PANTHER" id="PTHR33362:SF3">
    <property type="entry name" value="SIALIC ACID TRAP TRANSPORTER PERMEASE PROTEIN SIAT"/>
    <property type="match status" value="1"/>
</dbReference>
<feature type="transmembrane region" description="Helical" evidence="7">
    <location>
        <begin position="364"/>
        <end position="388"/>
    </location>
</feature>
<evidence type="ECO:0000256" key="7">
    <source>
        <dbReference type="RuleBase" id="RU369079"/>
    </source>
</evidence>
<evidence type="ECO:0000256" key="3">
    <source>
        <dbReference type="ARBA" id="ARBA00022519"/>
    </source>
</evidence>
<feature type="transmembrane region" description="Helical" evidence="7">
    <location>
        <begin position="221"/>
        <end position="242"/>
    </location>
</feature>
<evidence type="ECO:0000256" key="1">
    <source>
        <dbReference type="ARBA" id="ARBA00004429"/>
    </source>
</evidence>
<dbReference type="EMBL" id="FMSH01000494">
    <property type="protein sequence ID" value="SCU97507.1"/>
    <property type="molecule type" value="Genomic_DNA"/>
</dbReference>
<dbReference type="GO" id="GO:0005886">
    <property type="term" value="C:plasma membrane"/>
    <property type="evidence" value="ECO:0007669"/>
    <property type="project" value="UniProtKB-SubCell"/>
</dbReference>